<dbReference type="HOGENOM" id="CLU_018204_12_2_6"/>
<dbReference type="Gene3D" id="2.40.110.10">
    <property type="entry name" value="Butyryl-CoA Dehydrogenase, subunit A, domain 2"/>
    <property type="match status" value="1"/>
</dbReference>
<dbReference type="InterPro" id="IPR052166">
    <property type="entry name" value="Diverse_Acyl-CoA_DH"/>
</dbReference>
<feature type="domain" description="Acyl-CoA oxidase/dehydrogenase middle" evidence="12">
    <location>
        <begin position="246"/>
        <end position="354"/>
    </location>
</feature>
<dbReference type="AlphaFoldDB" id="E4PHF9"/>
<feature type="domain" description="Acyl-CoA dehydrogenase/oxidase N-terminal" evidence="13">
    <location>
        <begin position="129"/>
        <end position="240"/>
    </location>
</feature>
<dbReference type="EMBL" id="CP001978">
    <property type="protein sequence ID" value="ADP99460.1"/>
    <property type="molecule type" value="Genomic_DNA"/>
</dbReference>
<comment type="similarity">
    <text evidence="2 10">Belongs to the acyl-CoA dehydrogenase family.</text>
</comment>
<dbReference type="Gene3D" id="1.10.540.10">
    <property type="entry name" value="Acyl-CoA dehydrogenase/oxidase, N-terminal domain"/>
    <property type="match status" value="1"/>
</dbReference>
<evidence type="ECO:0000313" key="16">
    <source>
        <dbReference type="Proteomes" id="UP000007077"/>
    </source>
</evidence>
<evidence type="ECO:0000256" key="7">
    <source>
        <dbReference type="ARBA" id="ARBA00058683"/>
    </source>
</evidence>
<dbReference type="Pfam" id="PF02771">
    <property type="entry name" value="Acyl-CoA_dh_N"/>
    <property type="match status" value="1"/>
</dbReference>
<dbReference type="InterPro" id="IPR009075">
    <property type="entry name" value="AcylCo_DH/oxidase_C"/>
</dbReference>
<dbReference type="InterPro" id="IPR013786">
    <property type="entry name" value="AcylCoA_DH/ox_N"/>
</dbReference>
<evidence type="ECO:0000256" key="6">
    <source>
        <dbReference type="ARBA" id="ARBA00051388"/>
    </source>
</evidence>
<evidence type="ECO:0000256" key="10">
    <source>
        <dbReference type="RuleBase" id="RU362125"/>
    </source>
</evidence>
<gene>
    <name evidence="15" type="ordered locus">HP15_3696</name>
</gene>
<evidence type="ECO:0000256" key="5">
    <source>
        <dbReference type="ARBA" id="ARBA00023002"/>
    </source>
</evidence>
<dbReference type="EC" id="1.3.99.41" evidence="8"/>
<dbReference type="Proteomes" id="UP000007077">
    <property type="component" value="Chromosome"/>
</dbReference>
<dbReference type="GO" id="GO:0016627">
    <property type="term" value="F:oxidoreductase activity, acting on the CH-CH group of donors"/>
    <property type="evidence" value="ECO:0007669"/>
    <property type="project" value="InterPro"/>
</dbReference>
<dbReference type="InterPro" id="IPR009100">
    <property type="entry name" value="AcylCoA_DH/oxidase_NM_dom_sf"/>
</dbReference>
<comment type="cofactor">
    <cofactor evidence="1 10">
        <name>FAD</name>
        <dbReference type="ChEBI" id="CHEBI:57692"/>
    </cofactor>
</comment>
<dbReference type="GO" id="GO:0050660">
    <property type="term" value="F:flavin adenine dinucleotide binding"/>
    <property type="evidence" value="ECO:0007669"/>
    <property type="project" value="InterPro"/>
</dbReference>
<keyword evidence="5 10" id="KW-0560">Oxidoreductase</keyword>
<reference evidence="16" key="2">
    <citation type="submission" date="2010-02" db="EMBL/GenBank/DDBJ databases">
        <title>Complete genome sequence of Marinobacter adhaerens type strain (HP15).</title>
        <authorList>
            <person name="Gaerdes A.A.M."/>
            <person name="Kaeppel E."/>
            <person name="Shezad A."/>
            <person name="Seebah S."/>
            <person name="Teeling H."/>
            <person name="Yarza P."/>
            <person name="Gloeckner F.O."/>
            <person name="Ullrich M.S."/>
        </authorList>
    </citation>
    <scope>NUCLEOTIDE SEQUENCE [LARGE SCALE GENOMIC DNA]</scope>
    <source>
        <strain evidence="16">DSM 23420 / HP15</strain>
    </source>
</reference>
<dbReference type="STRING" id="225937.HP15_3696"/>
<comment type="catalytic activity">
    <reaction evidence="6">
        <text>3-(methylsulfanyl)propanoyl-CoA + oxidized [electron-transfer flavoprotein] + H(+) = 3-(methylsulfanyl)acryloyl-CoA + reduced [electron-transfer flavoprotein]</text>
        <dbReference type="Rhea" id="RHEA:52612"/>
        <dbReference type="Rhea" id="RHEA-COMP:10685"/>
        <dbReference type="Rhea" id="RHEA-COMP:10686"/>
        <dbReference type="ChEBI" id="CHEBI:15378"/>
        <dbReference type="ChEBI" id="CHEBI:57692"/>
        <dbReference type="ChEBI" id="CHEBI:58307"/>
        <dbReference type="ChEBI" id="CHEBI:82815"/>
        <dbReference type="ChEBI" id="CHEBI:84994"/>
        <dbReference type="EC" id="1.3.99.41"/>
    </reaction>
    <physiologicalReaction direction="left-to-right" evidence="6">
        <dbReference type="Rhea" id="RHEA:52613"/>
    </physiologicalReaction>
</comment>
<dbReference type="SUPFAM" id="SSF47203">
    <property type="entry name" value="Acyl-CoA dehydrogenase C-terminal domain-like"/>
    <property type="match status" value="1"/>
</dbReference>
<dbReference type="Pfam" id="PF12806">
    <property type="entry name" value="Acyl-CoA_dh_C"/>
    <property type="match status" value="1"/>
</dbReference>
<dbReference type="InterPro" id="IPR046373">
    <property type="entry name" value="Acyl-CoA_Oxase/DH_mid-dom_sf"/>
</dbReference>
<keyword evidence="3 10" id="KW-0285">Flavoprotein</keyword>
<dbReference type="SUPFAM" id="SSF56645">
    <property type="entry name" value="Acyl-CoA dehydrogenase NM domain-like"/>
    <property type="match status" value="1"/>
</dbReference>
<dbReference type="PATRIC" id="fig|225937.3.peg.3720"/>
<dbReference type="PANTHER" id="PTHR42803">
    <property type="entry name" value="ACYL-COA DEHYDROGENASE"/>
    <property type="match status" value="1"/>
</dbReference>
<evidence type="ECO:0000259" key="13">
    <source>
        <dbReference type="Pfam" id="PF02771"/>
    </source>
</evidence>
<dbReference type="FunFam" id="2.40.110.10:FF:000031">
    <property type="entry name" value="Acyl-CoA dehydrogenase, putative"/>
    <property type="match status" value="1"/>
</dbReference>
<evidence type="ECO:0000256" key="2">
    <source>
        <dbReference type="ARBA" id="ARBA00009347"/>
    </source>
</evidence>
<evidence type="ECO:0000259" key="12">
    <source>
        <dbReference type="Pfam" id="PF02770"/>
    </source>
</evidence>
<reference evidence="15 16" key="1">
    <citation type="journal article" date="2010" name="Stand. Genomic Sci.">
        <title>Complete genome sequence of Marinobacter adhaerens type strain (HP15), a diatom-interacting marine microorganism.</title>
        <authorList>
            <person name="Gardes A."/>
            <person name="Kaeppel E."/>
            <person name="Shehzad A."/>
            <person name="Seebah S."/>
            <person name="Teeling H."/>
            <person name="Yarza P."/>
            <person name="Glockner F.O."/>
            <person name="Grossart H.P."/>
            <person name="Ullrich M.S."/>
        </authorList>
    </citation>
    <scope>NUCLEOTIDE SEQUENCE [LARGE SCALE GENOMIC DNA]</scope>
    <source>
        <strain evidence="16">DSM 23420 / HP15</strain>
    </source>
</reference>
<dbReference type="KEGG" id="mad:HP15_3696"/>
<evidence type="ECO:0000256" key="1">
    <source>
        <dbReference type="ARBA" id="ARBA00001974"/>
    </source>
</evidence>
<dbReference type="FunFam" id="1.10.540.10:FF:000080">
    <property type="entry name" value="Probable acyl-coA dehydrogenase"/>
    <property type="match status" value="1"/>
</dbReference>
<proteinExistence type="inferred from homology"/>
<feature type="domain" description="Acetyl-CoA dehydrogenase-like C-terminal" evidence="14">
    <location>
        <begin position="558"/>
        <end position="681"/>
    </location>
</feature>
<dbReference type="Pfam" id="PF00441">
    <property type="entry name" value="Acyl-CoA_dh_1"/>
    <property type="match status" value="1"/>
</dbReference>
<protein>
    <recommendedName>
        <fullName evidence="9">3-methylmercaptopropionyl-CoA dehydrogenase</fullName>
        <ecNumber evidence="8">1.3.99.41</ecNumber>
    </recommendedName>
</protein>
<evidence type="ECO:0000256" key="3">
    <source>
        <dbReference type="ARBA" id="ARBA00022630"/>
    </source>
</evidence>
<evidence type="ECO:0000256" key="4">
    <source>
        <dbReference type="ARBA" id="ARBA00022827"/>
    </source>
</evidence>
<keyword evidence="4 10" id="KW-0274">FAD</keyword>
<evidence type="ECO:0000256" key="9">
    <source>
        <dbReference type="ARBA" id="ARBA00069043"/>
    </source>
</evidence>
<dbReference type="InterPro" id="IPR037069">
    <property type="entry name" value="AcylCoA_DH/ox_N_sf"/>
</dbReference>
<evidence type="ECO:0000313" key="15">
    <source>
        <dbReference type="EMBL" id="ADP99460.1"/>
    </source>
</evidence>
<dbReference type="InterPro" id="IPR025878">
    <property type="entry name" value="Acyl-CoA_dh-like_C_dom"/>
</dbReference>
<evidence type="ECO:0000256" key="8">
    <source>
        <dbReference type="ARBA" id="ARBA00066694"/>
    </source>
</evidence>
<dbReference type="Pfam" id="PF02770">
    <property type="entry name" value="Acyl-CoA_dh_M"/>
    <property type="match status" value="1"/>
</dbReference>
<organism evidence="15 16">
    <name type="scientific">Marinobacter adhaerens (strain DSM 23420 / HP15)</name>
    <dbReference type="NCBI Taxonomy" id="225937"/>
    <lineage>
        <taxon>Bacteria</taxon>
        <taxon>Pseudomonadati</taxon>
        <taxon>Pseudomonadota</taxon>
        <taxon>Gammaproteobacteria</taxon>
        <taxon>Pseudomonadales</taxon>
        <taxon>Marinobacteraceae</taxon>
        <taxon>Marinobacter</taxon>
    </lineage>
</organism>
<dbReference type="InterPro" id="IPR036250">
    <property type="entry name" value="AcylCo_DH-like_C"/>
</dbReference>
<accession>E4PHF9</accession>
<dbReference type="eggNOG" id="COG1960">
    <property type="taxonomic scope" value="Bacteria"/>
</dbReference>
<feature type="domain" description="Acyl-CoA dehydrogenase/oxidase C-terminal" evidence="11">
    <location>
        <begin position="365"/>
        <end position="536"/>
    </location>
</feature>
<name>E4PHF9_MARAH</name>
<dbReference type="InterPro" id="IPR006091">
    <property type="entry name" value="Acyl-CoA_Oxase/DH_mid-dom"/>
</dbReference>
<dbReference type="PANTHER" id="PTHR42803:SF1">
    <property type="entry name" value="BROAD-SPECIFICITY LINEAR ACYL-COA DEHYDROGENASE FADE5"/>
    <property type="match status" value="1"/>
</dbReference>
<evidence type="ECO:0000259" key="14">
    <source>
        <dbReference type="Pfam" id="PF12806"/>
    </source>
</evidence>
<sequence length="689" mass="75393">MTFTLSEQENVGVLGARKYAETLFSDHYPESTISATSSRPIVHSDSLPGAFRQWQCPGIGVKHKATNGGCPPKIVEKDTEDSAMPVYKAPLRDMKFLLNEVFDYPGHYATLTSGENATPDIVDAILGECGKFCEEVLSPLYLSGDEEGCKLDNGEVTTPAGYRDAYQQYAMGGWQGLSAPEEYGGQGLPASMGLLKQEMMGTANWPFSMYPGLSLGAMNTIFLHGTEDQKQTYLAPLTEGRWAGTMCLTEPQCGTDLGQVKTKAEPQADGSYRLTGTKIFISSGDHDLTENIVHIVLARLPDAPKGTRGISLFIVPKFLPDSNGDVGERNGVVCGSLEKKMGIKASATCVLNFDGATGFLIGPENDGLNCMFTFMNTARIGTAIQGVGPAELSYQWALAYAKDRRSMRALSGKKEPDQVADSLIHHADVRRMLLTQKAIAEGGRAMLYYAARLADHMVEGFTEGDEKKADKYDDKLGFLTPILKGFLTELGCEAANLGVQVFGGHGYIREHGMEQIVRDTRIATLYEGTTGIQALDLLGRKVLLMTQGGAVREFTLNIANFARKHLTDKRLRPWALELLKLTGQWNLLTVRIMLAARKDRDVVSSASYDFLMYSGYVTMAYIWLRQAAVAVDKLDNGGEESTGFYQAKLATTEFYFERLLPRAQSHATSMLSPSKNLMQLDAEDLAFTG</sequence>
<evidence type="ECO:0000259" key="11">
    <source>
        <dbReference type="Pfam" id="PF00441"/>
    </source>
</evidence>
<dbReference type="Gene3D" id="1.20.140.10">
    <property type="entry name" value="Butyryl-CoA Dehydrogenase, subunit A, domain 3"/>
    <property type="match status" value="1"/>
</dbReference>
<comment type="function">
    <text evidence="7">Involved in the assimilation of dimethylsulphoniopropionate (DMSP), an important compound in the fixation of carbon in marine phytoplankton, by mediating the conversion of 3-(methylthio)propanoyl-CoA (MMPA-CoA) to 3-(methylthio)acryloyl-CoA (MTA-CoA).</text>
</comment>